<protein>
    <recommendedName>
        <fullName evidence="5">Alcohol dehydrogenase</fullName>
    </recommendedName>
</protein>
<accession>A0AAV4YI42</accession>
<gene>
    <name evidence="1" type="ORF">KAM343_05910</name>
    <name evidence="2" type="ORF">KAM382_42200</name>
</gene>
<evidence type="ECO:0000313" key="3">
    <source>
        <dbReference type="Proteomes" id="UP000737420"/>
    </source>
</evidence>
<sequence>MGHPWLRVVNKRLTAVCDNKMYPYLLRTSTDRVATTLAAFADGASGMGRVVIRIPI</sequence>
<name>A0AAV4YI42_AERCA</name>
<reference evidence="1 3" key="1">
    <citation type="submission" date="2021-07" db="EMBL/GenBank/DDBJ databases">
        <title>Draft genome sequence of carbapenem-resistant Aeromonas spp. in Japan.</title>
        <authorList>
            <person name="Maehana S."/>
            <person name="Suzuki M."/>
            <person name="Kitasato H."/>
        </authorList>
    </citation>
    <scope>NUCLEOTIDE SEQUENCE</scope>
    <source>
        <strain evidence="1">KAM343</strain>
        <strain evidence="2 3">KAM382</strain>
    </source>
</reference>
<evidence type="ECO:0000313" key="1">
    <source>
        <dbReference type="EMBL" id="GJA39795.1"/>
    </source>
</evidence>
<evidence type="ECO:0000313" key="4">
    <source>
        <dbReference type="Proteomes" id="UP000886939"/>
    </source>
</evidence>
<dbReference type="AlphaFoldDB" id="A0AAV4YI42"/>
<evidence type="ECO:0008006" key="5">
    <source>
        <dbReference type="Google" id="ProtNLM"/>
    </source>
</evidence>
<dbReference type="Proteomes" id="UP000886939">
    <property type="component" value="Unassembled WGS sequence"/>
</dbReference>
<dbReference type="EMBL" id="BPOP01000079">
    <property type="protein sequence ID" value="GJB94159.1"/>
    <property type="molecule type" value="Genomic_DNA"/>
</dbReference>
<dbReference type="Proteomes" id="UP000737420">
    <property type="component" value="Unassembled WGS sequence"/>
</dbReference>
<evidence type="ECO:0000313" key="2">
    <source>
        <dbReference type="EMBL" id="GJB94159.1"/>
    </source>
</evidence>
<organism evidence="1 4">
    <name type="scientific">Aeromonas caviae</name>
    <name type="common">Aeromonas punctata</name>
    <dbReference type="NCBI Taxonomy" id="648"/>
    <lineage>
        <taxon>Bacteria</taxon>
        <taxon>Pseudomonadati</taxon>
        <taxon>Pseudomonadota</taxon>
        <taxon>Gammaproteobacteria</taxon>
        <taxon>Aeromonadales</taxon>
        <taxon>Aeromonadaceae</taxon>
        <taxon>Aeromonas</taxon>
    </lineage>
</organism>
<comment type="caution">
    <text evidence="1">The sequence shown here is derived from an EMBL/GenBank/DDBJ whole genome shotgun (WGS) entry which is preliminary data.</text>
</comment>
<proteinExistence type="predicted"/>
<dbReference type="EMBL" id="BPNI01000006">
    <property type="protein sequence ID" value="GJA39795.1"/>
    <property type="molecule type" value="Genomic_DNA"/>
</dbReference>